<evidence type="ECO:0000313" key="1">
    <source>
        <dbReference type="EnsemblPlants" id="AVESA.00010b.r2.5DG0990440.1.CDS.1"/>
    </source>
</evidence>
<evidence type="ECO:0000313" key="2">
    <source>
        <dbReference type="Proteomes" id="UP001732700"/>
    </source>
</evidence>
<protein>
    <submittedName>
        <fullName evidence="1">Uncharacterized protein</fullName>
    </submittedName>
</protein>
<sequence>MQGNGPASVLLLPLAALLIAASASPAVGAYSGRVVISSDAAAGTRAGTRYHMVSTLPRLDDEVAPELSWVGSLQGVGSGGIAYPAFDPNKPVCPQQGGCAGKKPGESYHRPCIYKDLCRP</sequence>
<dbReference type="EnsemblPlants" id="AVESA.00010b.r2.5DG0990440.1">
    <property type="protein sequence ID" value="AVESA.00010b.r2.5DG0990440.1.CDS.1"/>
    <property type="gene ID" value="AVESA.00010b.r2.5DG0990440"/>
</dbReference>
<reference evidence="1" key="1">
    <citation type="submission" date="2021-05" db="EMBL/GenBank/DDBJ databases">
        <authorList>
            <person name="Scholz U."/>
            <person name="Mascher M."/>
            <person name="Fiebig A."/>
        </authorList>
    </citation>
    <scope>NUCLEOTIDE SEQUENCE [LARGE SCALE GENOMIC DNA]</scope>
</reference>
<proteinExistence type="predicted"/>
<keyword evidence="2" id="KW-1185">Reference proteome</keyword>
<name>A0ACD5YDP5_AVESA</name>
<dbReference type="Proteomes" id="UP001732700">
    <property type="component" value="Chromosome 5D"/>
</dbReference>
<organism evidence="1 2">
    <name type="scientific">Avena sativa</name>
    <name type="common">Oat</name>
    <dbReference type="NCBI Taxonomy" id="4498"/>
    <lineage>
        <taxon>Eukaryota</taxon>
        <taxon>Viridiplantae</taxon>
        <taxon>Streptophyta</taxon>
        <taxon>Embryophyta</taxon>
        <taxon>Tracheophyta</taxon>
        <taxon>Spermatophyta</taxon>
        <taxon>Magnoliopsida</taxon>
        <taxon>Liliopsida</taxon>
        <taxon>Poales</taxon>
        <taxon>Poaceae</taxon>
        <taxon>BOP clade</taxon>
        <taxon>Pooideae</taxon>
        <taxon>Poodae</taxon>
        <taxon>Poeae</taxon>
        <taxon>Poeae Chloroplast Group 1 (Aveneae type)</taxon>
        <taxon>Aveninae</taxon>
        <taxon>Avena</taxon>
    </lineage>
</organism>
<reference evidence="1" key="2">
    <citation type="submission" date="2025-09" db="UniProtKB">
        <authorList>
            <consortium name="EnsemblPlants"/>
        </authorList>
    </citation>
    <scope>IDENTIFICATION</scope>
</reference>
<accession>A0ACD5YDP5</accession>